<feature type="transmembrane region" description="Helical" evidence="1">
    <location>
        <begin position="12"/>
        <end position="33"/>
    </location>
</feature>
<keyword evidence="1" id="KW-1133">Transmembrane helix</keyword>
<dbReference type="OrthoDB" id="48578at2"/>
<dbReference type="STRING" id="1008305.A4H02_00925"/>
<protein>
    <submittedName>
        <fullName evidence="2">Uncharacterized protein</fullName>
    </submittedName>
</protein>
<comment type="caution">
    <text evidence="2">The sequence shown here is derived from an EMBL/GenBank/DDBJ whole genome shotgun (WGS) entry which is preliminary data.</text>
</comment>
<proteinExistence type="predicted"/>
<dbReference type="PROSITE" id="PS51257">
    <property type="entry name" value="PROKAR_LIPOPROTEIN"/>
    <property type="match status" value="1"/>
</dbReference>
<reference evidence="3" key="1">
    <citation type="submission" date="2016-04" db="EMBL/GenBank/DDBJ databases">
        <title>The genome sequence project of a novel Fervidobacterium isolate from a hot spring in Thailand.</title>
        <authorList>
            <person name="Gonzalez J.M."/>
            <person name="Cuecas A."/>
            <person name="Kanoksilapatham W."/>
        </authorList>
    </citation>
    <scope>NUCLEOTIDE SEQUENCE [LARGE SCALE GENOMIC DNA]</scope>
    <source>
        <strain evidence="3">FC2004</strain>
    </source>
</reference>
<name>A0A1E3G529_9BACT</name>
<accession>A0A1E3G529</accession>
<dbReference type="Proteomes" id="UP000094570">
    <property type="component" value="Unassembled WGS sequence"/>
</dbReference>
<gene>
    <name evidence="2" type="ORF">A4H02_00925</name>
</gene>
<keyword evidence="1" id="KW-0812">Transmembrane</keyword>
<organism evidence="2 3">
    <name type="scientific">Fervidobacterium thailandense</name>
    <dbReference type="NCBI Taxonomy" id="1008305"/>
    <lineage>
        <taxon>Bacteria</taxon>
        <taxon>Thermotogati</taxon>
        <taxon>Thermotogota</taxon>
        <taxon>Thermotogae</taxon>
        <taxon>Thermotogales</taxon>
        <taxon>Fervidobacteriaceae</taxon>
        <taxon>Fervidobacterium</taxon>
    </lineage>
</organism>
<sequence length="521" mass="59047">MLVRGAKWKVMPFFAATLVVVVLVITGCTLPFFGPSFVTEVSNPSAVGSQDPAFAVAILTDPEFINLLEDALELLRTPEVDVLKSSAKDGKFRLTDVLRKVFQDDENEVLNSLIAFLDSLGTGNRRDLLEKMLQYRDTVKTLLKQGNRHQYCVELKGEAKTKLVSFMSQMKGRTLTAPEKLYMDFRDVLLFRLLMEPFIFAYQNREALKEGLMQIRDATGEFEPEDFFVTQFIGLLEYIKNNFDPSNPDAFFTGLATRLNTLAELKLPANELDMMDIFKENVLIVKGMDLFLQSVDLALKMFVELYDYENTQTNEKGHRKDGKVTLVSLGESPETNLLIILPLGDSKPFEDVSDLSKVDFKIGTLTVTQNTKLIEIMRVFDSVIPTGVLIVEIKPKTGQTIEDENTKFLLLRVTFDFPKLNKRTLDFKDNNIGILNGLFTKDKLMEIFNKFANNEIFEMLDLADPFIGLYDITISGTKATIDIDLKLFGKTSPGIRTEFNFEIKNINTVPLKETAKRLFAK</sequence>
<dbReference type="RefSeq" id="WP_069292268.1">
    <property type="nucleotide sequence ID" value="NZ_CP140110.1"/>
</dbReference>
<dbReference type="AlphaFoldDB" id="A0A1E3G529"/>
<keyword evidence="1" id="KW-0472">Membrane</keyword>
<dbReference type="EMBL" id="LWAF01000001">
    <property type="protein sequence ID" value="ODN31357.1"/>
    <property type="molecule type" value="Genomic_DNA"/>
</dbReference>
<evidence type="ECO:0000313" key="2">
    <source>
        <dbReference type="EMBL" id="ODN31357.1"/>
    </source>
</evidence>
<evidence type="ECO:0000256" key="1">
    <source>
        <dbReference type="SAM" id="Phobius"/>
    </source>
</evidence>
<evidence type="ECO:0000313" key="3">
    <source>
        <dbReference type="Proteomes" id="UP000094570"/>
    </source>
</evidence>
<keyword evidence="3" id="KW-1185">Reference proteome</keyword>